<evidence type="ECO:0000313" key="1">
    <source>
        <dbReference type="EMBL" id="CAH2237230.1"/>
    </source>
</evidence>
<protein>
    <submittedName>
        <fullName evidence="1">Jg11201 protein</fullName>
    </submittedName>
</protein>
<evidence type="ECO:0000313" key="2">
    <source>
        <dbReference type="Proteomes" id="UP000838756"/>
    </source>
</evidence>
<accession>A0A8S4RKU1</accession>
<sequence>MKVASRVSGTPIWRIRQRRLPRTNGTKTLHTLVDQDIGRSAVHPCRLNTLAYRFIECHKEFRWIPHITTPFPPKECYASGMFSGILKKAKLCRPPSFLASVARDASNAWSCKSFVVKARVVMKRRSPLPIIINLTD</sequence>
<keyword evidence="2" id="KW-1185">Reference proteome</keyword>
<reference evidence="1" key="1">
    <citation type="submission" date="2022-03" db="EMBL/GenBank/DDBJ databases">
        <authorList>
            <person name="Lindestad O."/>
        </authorList>
    </citation>
    <scope>NUCLEOTIDE SEQUENCE</scope>
</reference>
<name>A0A8S4RKU1_9NEOP</name>
<proteinExistence type="predicted"/>
<comment type="caution">
    <text evidence="1">The sequence shown here is derived from an EMBL/GenBank/DDBJ whole genome shotgun (WGS) entry which is preliminary data.</text>
</comment>
<dbReference type="AlphaFoldDB" id="A0A8S4RKU1"/>
<organism evidence="1 2">
    <name type="scientific">Pararge aegeria aegeria</name>
    <dbReference type="NCBI Taxonomy" id="348720"/>
    <lineage>
        <taxon>Eukaryota</taxon>
        <taxon>Metazoa</taxon>
        <taxon>Ecdysozoa</taxon>
        <taxon>Arthropoda</taxon>
        <taxon>Hexapoda</taxon>
        <taxon>Insecta</taxon>
        <taxon>Pterygota</taxon>
        <taxon>Neoptera</taxon>
        <taxon>Endopterygota</taxon>
        <taxon>Lepidoptera</taxon>
        <taxon>Glossata</taxon>
        <taxon>Ditrysia</taxon>
        <taxon>Papilionoidea</taxon>
        <taxon>Nymphalidae</taxon>
        <taxon>Satyrinae</taxon>
        <taxon>Satyrini</taxon>
        <taxon>Parargina</taxon>
        <taxon>Pararge</taxon>
    </lineage>
</organism>
<dbReference type="Proteomes" id="UP000838756">
    <property type="component" value="Unassembled WGS sequence"/>
</dbReference>
<dbReference type="EMBL" id="CAKXAJ010025255">
    <property type="protein sequence ID" value="CAH2237230.1"/>
    <property type="molecule type" value="Genomic_DNA"/>
</dbReference>
<gene>
    <name evidence="1" type="primary">jg11201</name>
    <name evidence="1" type="ORF">PAEG_LOCUS14532</name>
</gene>